<dbReference type="Gene3D" id="3.75.10.10">
    <property type="entry name" value="L-arginine/glycine Amidinotransferase, Chain A"/>
    <property type="match status" value="1"/>
</dbReference>
<protein>
    <submittedName>
        <fullName evidence="3">Agmatine deiminase</fullName>
        <ecNumber evidence="3">3.5.3.12</ecNumber>
    </submittedName>
</protein>
<name>A0A2N9LAK6_9BACT</name>
<dbReference type="PANTHER" id="PTHR31377:SF0">
    <property type="entry name" value="AGMATINE DEIMINASE-RELATED"/>
    <property type="match status" value="1"/>
</dbReference>
<evidence type="ECO:0000256" key="1">
    <source>
        <dbReference type="ARBA" id="ARBA00022801"/>
    </source>
</evidence>
<dbReference type="SUPFAM" id="SSF55909">
    <property type="entry name" value="Pentein"/>
    <property type="match status" value="1"/>
</dbReference>
<dbReference type="PANTHER" id="PTHR31377">
    <property type="entry name" value="AGMATINE DEIMINASE-RELATED"/>
    <property type="match status" value="1"/>
</dbReference>
<dbReference type="AlphaFoldDB" id="A0A2N9LAK6"/>
<sequence length="389" mass="43375">MPVSRTANKRAPFKPASGLMGGKTPSELGYRMPAEWEPHEATWLAWPHNPEDWPGKFQSIPWLYAEIVRLLAARERVHLIVEDAATERRVISMLERGCAKLDAVTFHHWPTDRGWTRDSGPIFVRNSAGKVAITHWRFNGWAKYDDWRLDVKIPGRVTKLLGCRQWQPVVQNRDGTKYRVVLEGGSIDVNGAGVLLTTEECLLSDVQQRNPGIRREQLERVFHDYLGINQVIWLGRGIAGDDTHGHVDDIARFAAPATIIATVERDTSEANHAPLAENLARLKAARTLDGKQFTVVELPMPRPIVFRKQRVPASYANFYVANGLVLMPTFHDPNDRVALNILAAAFPDREVIGVHCVDLIWGLGALHCMTQQQPVAGPAASPAALASKP</sequence>
<dbReference type="GO" id="GO:0009446">
    <property type="term" value="P:putrescine biosynthetic process"/>
    <property type="evidence" value="ECO:0007669"/>
    <property type="project" value="InterPro"/>
</dbReference>
<evidence type="ECO:0000313" key="3">
    <source>
        <dbReference type="EMBL" id="SPE20094.1"/>
    </source>
</evidence>
<accession>A0A2N9LAK6</accession>
<dbReference type="Pfam" id="PF04371">
    <property type="entry name" value="PAD_porph"/>
    <property type="match status" value="1"/>
</dbReference>
<evidence type="ECO:0000313" key="4">
    <source>
        <dbReference type="Proteomes" id="UP000239735"/>
    </source>
</evidence>
<keyword evidence="1 3" id="KW-0378">Hydrolase</keyword>
<gene>
    <name evidence="3" type="ORF">SBA5_260019</name>
</gene>
<dbReference type="EMBL" id="OKRB01000082">
    <property type="protein sequence ID" value="SPE20094.1"/>
    <property type="molecule type" value="Genomic_DNA"/>
</dbReference>
<dbReference type="Proteomes" id="UP000239735">
    <property type="component" value="Unassembled WGS sequence"/>
</dbReference>
<dbReference type="EC" id="3.5.3.12" evidence="3"/>
<dbReference type="InterPro" id="IPR007466">
    <property type="entry name" value="Peptidyl-Arg-deiminase_porph"/>
</dbReference>
<organism evidence="3 4">
    <name type="scientific">Candidatus Sulfuritelmatomonas gaucii</name>
    <dbReference type="NCBI Taxonomy" id="2043161"/>
    <lineage>
        <taxon>Bacteria</taxon>
        <taxon>Pseudomonadati</taxon>
        <taxon>Acidobacteriota</taxon>
        <taxon>Terriglobia</taxon>
        <taxon>Terriglobales</taxon>
        <taxon>Acidobacteriaceae</taxon>
        <taxon>Candidatus Sulfuritelmatomonas</taxon>
    </lineage>
</organism>
<evidence type="ECO:0000256" key="2">
    <source>
        <dbReference type="SAM" id="MobiDB-lite"/>
    </source>
</evidence>
<dbReference type="GO" id="GO:0004668">
    <property type="term" value="F:protein-arginine deiminase activity"/>
    <property type="evidence" value="ECO:0007669"/>
    <property type="project" value="InterPro"/>
</dbReference>
<dbReference type="GO" id="GO:0047632">
    <property type="term" value="F:agmatine deiminase activity"/>
    <property type="evidence" value="ECO:0007669"/>
    <property type="project" value="UniProtKB-EC"/>
</dbReference>
<proteinExistence type="predicted"/>
<feature type="region of interest" description="Disordered" evidence="2">
    <location>
        <begin position="1"/>
        <end position="20"/>
    </location>
</feature>
<reference evidence="4" key="1">
    <citation type="submission" date="2018-02" db="EMBL/GenBank/DDBJ databases">
        <authorList>
            <person name="Hausmann B."/>
        </authorList>
    </citation>
    <scope>NUCLEOTIDE SEQUENCE [LARGE SCALE GENOMIC DNA]</scope>
    <source>
        <strain evidence="4">Peat soil MAG SbA5</strain>
    </source>
</reference>